<feature type="compositionally biased region" description="Low complexity" evidence="1">
    <location>
        <begin position="101"/>
        <end position="113"/>
    </location>
</feature>
<evidence type="ECO:0000256" key="1">
    <source>
        <dbReference type="SAM" id="MobiDB-lite"/>
    </source>
</evidence>
<sequence length="736" mass="80119">MPYTPPSRSPASSTSTSPNVSRRSSLQTGTRPSLPLPRSASYLLKHRRTPSAPAAIEHGPLTPQGTSEDLKGMASKMASSVPSSVRQSPPPVTDDNIMPMGAIISPPDSASSGSDDDEASPTIRGRKLEKLRDAASQIQQQRKSSPERDQKDRLSQVRDQGGVHFSFSTSALGDLAKSGRKISHVRSATEPSIVAKSVDISLTGSEEESDIDFKKPQMVRKKSGELVRPALRPPSRRRPSSMPGTPIFSKAVHFDSHLEHVRHFLQVDRPLAVSAGSSPVDNYDSDTEYPFPSEDRSGTKSPPYEWEILTSNFPHDSPARKALEVRLEKVWLSSDQKNLLGSVAVANLAFQKKVICRFTLDYWKTTSEIVAEYSHEIRPRETPLGHDRFTFSIKLSDTANLESKTLFFCMRYAVNGKDYWDNNADRNFQVDFRKKHLPQNGKNNFQGAKSNGLPRSNRRNPSNNLPRPKSMPAGFSEFGDDTKFNFDQPIHEYLGESASGSTGLRLKTKSNSNLASDNFTKGLGSPSGLAFSNRYDFGASLHAAVRAAKDVPKDKDGLYMKPNVRAKSSTGPSAPAPLSVPPQASVQTTSNPGVSDSPSTPTLPSSSYEELVNKYCFFGSKQSSPTLTDGTMTNGRFDGGDSAWASPKPSAANPHVQHAGLATHHTLQGIKLRPTNYSTTPLDASTSSTPRSRSTSPAFVAFDGTTPNESPFLQQSLMMDRFPWAGDAHAATAIRG</sequence>
<feature type="region of interest" description="Disordered" evidence="1">
    <location>
        <begin position="554"/>
        <end position="606"/>
    </location>
</feature>
<feature type="compositionally biased region" description="Low complexity" evidence="1">
    <location>
        <begin position="453"/>
        <end position="468"/>
    </location>
</feature>
<dbReference type="Gene3D" id="2.60.40.2440">
    <property type="entry name" value="Carbohydrate binding type-21 domain"/>
    <property type="match status" value="1"/>
</dbReference>
<dbReference type="InterPro" id="IPR005036">
    <property type="entry name" value="CBM21_dom"/>
</dbReference>
<feature type="compositionally biased region" description="Low complexity" evidence="1">
    <location>
        <begin position="9"/>
        <end position="25"/>
    </location>
</feature>
<dbReference type="PROSITE" id="PS51159">
    <property type="entry name" value="CBM21"/>
    <property type="match status" value="1"/>
</dbReference>
<proteinExistence type="predicted"/>
<feature type="compositionally biased region" description="Polar residues" evidence="1">
    <location>
        <begin position="582"/>
        <end position="594"/>
    </location>
</feature>
<reference evidence="3 4" key="1">
    <citation type="journal article" date="2021" name="Nat. Commun.">
        <title>Genetic determinants of endophytism in the Arabidopsis root mycobiome.</title>
        <authorList>
            <person name="Mesny F."/>
            <person name="Miyauchi S."/>
            <person name="Thiergart T."/>
            <person name="Pickel B."/>
            <person name="Atanasova L."/>
            <person name="Karlsson M."/>
            <person name="Huettel B."/>
            <person name="Barry K.W."/>
            <person name="Haridas S."/>
            <person name="Chen C."/>
            <person name="Bauer D."/>
            <person name="Andreopoulos W."/>
            <person name="Pangilinan J."/>
            <person name="LaButti K."/>
            <person name="Riley R."/>
            <person name="Lipzen A."/>
            <person name="Clum A."/>
            <person name="Drula E."/>
            <person name="Henrissat B."/>
            <person name="Kohler A."/>
            <person name="Grigoriev I.V."/>
            <person name="Martin F.M."/>
            <person name="Hacquard S."/>
        </authorList>
    </citation>
    <scope>NUCLEOTIDE SEQUENCE [LARGE SCALE GENOMIC DNA]</scope>
    <source>
        <strain evidence="3 4">MPI-CAGE-CH-0241</strain>
    </source>
</reference>
<evidence type="ECO:0000259" key="2">
    <source>
        <dbReference type="PROSITE" id="PS51159"/>
    </source>
</evidence>
<feature type="region of interest" description="Disordered" evidence="1">
    <location>
        <begin position="1"/>
        <end position="170"/>
    </location>
</feature>
<evidence type="ECO:0000313" key="4">
    <source>
        <dbReference type="Proteomes" id="UP000777438"/>
    </source>
</evidence>
<protein>
    <submittedName>
        <fullName evidence="3">Phosphatase regulatory subunit-domain-containing protein</fullName>
    </submittedName>
</protein>
<dbReference type="EMBL" id="JAGPYM010000002">
    <property type="protein sequence ID" value="KAH6898110.1"/>
    <property type="molecule type" value="Genomic_DNA"/>
</dbReference>
<dbReference type="PANTHER" id="PTHR12307:SF36">
    <property type="entry name" value="GLYCOGEN-BINDING SUBUNIT 76A"/>
    <property type="match status" value="1"/>
</dbReference>
<feature type="compositionally biased region" description="Polar residues" evidence="1">
    <location>
        <begin position="440"/>
        <end position="449"/>
    </location>
</feature>
<name>A0A9P8WIR8_9HYPO</name>
<feature type="region of interest" description="Disordered" evidence="1">
    <location>
        <begin position="276"/>
        <end position="302"/>
    </location>
</feature>
<feature type="compositionally biased region" description="Low complexity" evidence="1">
    <location>
        <begin position="595"/>
        <end position="606"/>
    </location>
</feature>
<evidence type="ECO:0000313" key="3">
    <source>
        <dbReference type="EMBL" id="KAH6898110.1"/>
    </source>
</evidence>
<dbReference type="OrthoDB" id="1881at2759"/>
<dbReference type="PANTHER" id="PTHR12307">
    <property type="entry name" value="PROTEIN PHOSPHATASE 1 REGULATORY SUBUNIT"/>
    <property type="match status" value="1"/>
</dbReference>
<organism evidence="3 4">
    <name type="scientific">Thelonectria olida</name>
    <dbReference type="NCBI Taxonomy" id="1576542"/>
    <lineage>
        <taxon>Eukaryota</taxon>
        <taxon>Fungi</taxon>
        <taxon>Dikarya</taxon>
        <taxon>Ascomycota</taxon>
        <taxon>Pezizomycotina</taxon>
        <taxon>Sordariomycetes</taxon>
        <taxon>Hypocreomycetidae</taxon>
        <taxon>Hypocreales</taxon>
        <taxon>Nectriaceae</taxon>
        <taxon>Thelonectria</taxon>
    </lineage>
</organism>
<dbReference type="Pfam" id="PF03370">
    <property type="entry name" value="CBM_21"/>
    <property type="match status" value="1"/>
</dbReference>
<dbReference type="GO" id="GO:0000164">
    <property type="term" value="C:protein phosphatase type 1 complex"/>
    <property type="evidence" value="ECO:0007669"/>
    <property type="project" value="TreeGrafter"/>
</dbReference>
<gene>
    <name evidence="3" type="ORF">B0T10DRAFT_395069</name>
</gene>
<dbReference type="Proteomes" id="UP000777438">
    <property type="component" value="Unassembled WGS sequence"/>
</dbReference>
<feature type="compositionally biased region" description="Basic and acidic residues" evidence="1">
    <location>
        <begin position="144"/>
        <end position="156"/>
    </location>
</feature>
<dbReference type="InterPro" id="IPR038175">
    <property type="entry name" value="CBM21_dom_sf"/>
</dbReference>
<dbReference type="GO" id="GO:0008157">
    <property type="term" value="F:protein phosphatase 1 binding"/>
    <property type="evidence" value="ECO:0007669"/>
    <property type="project" value="TreeGrafter"/>
</dbReference>
<feature type="region of interest" description="Disordered" evidence="1">
    <location>
        <begin position="437"/>
        <end position="478"/>
    </location>
</feature>
<feature type="compositionally biased region" description="Low complexity" evidence="1">
    <location>
        <begin position="685"/>
        <end position="697"/>
    </location>
</feature>
<feature type="region of interest" description="Disordered" evidence="1">
    <location>
        <begin position="678"/>
        <end position="698"/>
    </location>
</feature>
<keyword evidence="4" id="KW-1185">Reference proteome</keyword>
<feature type="domain" description="CBM21" evidence="2">
    <location>
        <begin position="315"/>
        <end position="431"/>
    </location>
</feature>
<dbReference type="AlphaFoldDB" id="A0A9P8WIR8"/>
<comment type="caution">
    <text evidence="3">The sequence shown here is derived from an EMBL/GenBank/DDBJ whole genome shotgun (WGS) entry which is preliminary data.</text>
</comment>
<accession>A0A9P8WIR8</accession>
<dbReference type="GO" id="GO:2001069">
    <property type="term" value="F:glycogen binding"/>
    <property type="evidence" value="ECO:0007669"/>
    <property type="project" value="TreeGrafter"/>
</dbReference>
<dbReference type="InterPro" id="IPR050782">
    <property type="entry name" value="PP1_regulatory_subunit_3"/>
</dbReference>
<feature type="region of interest" description="Disordered" evidence="1">
    <location>
        <begin position="627"/>
        <end position="655"/>
    </location>
</feature>
<dbReference type="GO" id="GO:0005979">
    <property type="term" value="P:regulation of glycogen biosynthetic process"/>
    <property type="evidence" value="ECO:0007669"/>
    <property type="project" value="TreeGrafter"/>
</dbReference>